<dbReference type="GeneID" id="301128218"/>
<evidence type="ECO:0000313" key="4">
    <source>
        <dbReference type="EMBL" id="SFL01555.1"/>
    </source>
</evidence>
<accession>A0A1I4E708</accession>
<dbReference type="Pfam" id="PF01478">
    <property type="entry name" value="Peptidase_A24"/>
    <property type="match status" value="1"/>
</dbReference>
<dbReference type="STRING" id="1884381.SAMN05518846_12944"/>
<evidence type="ECO:0000313" key="5">
    <source>
        <dbReference type="Proteomes" id="UP000198915"/>
    </source>
</evidence>
<feature type="domain" description="Prepilin type IV endopeptidase peptidase" evidence="3">
    <location>
        <begin position="4"/>
        <end position="103"/>
    </location>
</feature>
<dbReference type="Proteomes" id="UP000198915">
    <property type="component" value="Unassembled WGS sequence"/>
</dbReference>
<reference evidence="5" key="1">
    <citation type="submission" date="2016-10" db="EMBL/GenBank/DDBJ databases">
        <authorList>
            <person name="Varghese N."/>
            <person name="Submissions S."/>
        </authorList>
    </citation>
    <scope>NUCLEOTIDE SEQUENCE [LARGE SCALE GENOMIC DNA]</scope>
    <source>
        <strain evidence="5">OK042</strain>
    </source>
</reference>
<protein>
    <submittedName>
        <fullName evidence="4">Prepilin peptidase CpaA</fullName>
    </submittedName>
</protein>
<keyword evidence="2" id="KW-0812">Transmembrane</keyword>
<dbReference type="AlphaFoldDB" id="A0A1I4E708"/>
<gene>
    <name evidence="4" type="ORF">SAMN05518846_12944</name>
</gene>
<dbReference type="PANTHER" id="PTHR30487">
    <property type="entry name" value="TYPE 4 PREPILIN-LIKE PROTEINS LEADER PEPTIDE-PROCESSING ENZYME"/>
    <property type="match status" value="1"/>
</dbReference>
<dbReference type="RefSeq" id="WP_092277445.1">
    <property type="nucleotide sequence ID" value="NZ_BJOE01000047.1"/>
</dbReference>
<dbReference type="InterPro" id="IPR050882">
    <property type="entry name" value="Prepilin_peptidase/N-MTase"/>
</dbReference>
<dbReference type="GO" id="GO:0005886">
    <property type="term" value="C:plasma membrane"/>
    <property type="evidence" value="ECO:0007669"/>
    <property type="project" value="TreeGrafter"/>
</dbReference>
<keyword evidence="2" id="KW-1133">Transmembrane helix</keyword>
<feature type="transmembrane region" description="Helical" evidence="2">
    <location>
        <begin position="88"/>
        <end position="106"/>
    </location>
</feature>
<evidence type="ECO:0000256" key="2">
    <source>
        <dbReference type="SAM" id="Phobius"/>
    </source>
</evidence>
<organism evidence="4 5">
    <name type="scientific">Brevibacillus centrosporus</name>
    <dbReference type="NCBI Taxonomy" id="54910"/>
    <lineage>
        <taxon>Bacteria</taxon>
        <taxon>Bacillati</taxon>
        <taxon>Bacillota</taxon>
        <taxon>Bacilli</taxon>
        <taxon>Bacillales</taxon>
        <taxon>Paenibacillaceae</taxon>
        <taxon>Brevibacillus</taxon>
    </lineage>
</organism>
<dbReference type="GO" id="GO:0004190">
    <property type="term" value="F:aspartic-type endopeptidase activity"/>
    <property type="evidence" value="ECO:0007669"/>
    <property type="project" value="InterPro"/>
</dbReference>
<keyword evidence="5" id="KW-1185">Reference proteome</keyword>
<feature type="transmembrane region" description="Helical" evidence="2">
    <location>
        <begin position="142"/>
        <end position="164"/>
    </location>
</feature>
<dbReference type="InterPro" id="IPR000045">
    <property type="entry name" value="Prepilin_IV_endopep_pep"/>
</dbReference>
<dbReference type="PANTHER" id="PTHR30487:SF0">
    <property type="entry name" value="PREPILIN LEADER PEPTIDASE_N-METHYLTRANSFERASE-RELATED"/>
    <property type="match status" value="1"/>
</dbReference>
<dbReference type="Gene3D" id="1.20.120.1220">
    <property type="match status" value="1"/>
</dbReference>
<evidence type="ECO:0000256" key="1">
    <source>
        <dbReference type="ARBA" id="ARBA00005801"/>
    </source>
</evidence>
<sequence length="165" mass="18242">MSDIVLLGLLVVAACCDWRQRKVPNELTLPLLALGLCYQWQAGTIWQAWSGVAGAFILTVGPVAFRGMGMGDQKLLMAVGAWSNWTEVYPLFVHSLLLCLLAVLLLPRTWSRLRENLQKLSVGWLAHRQLWLPEAGRASITFPYAVFLLGAFCIQPFVCSTGLAP</sequence>
<feature type="transmembrane region" description="Helical" evidence="2">
    <location>
        <begin position="45"/>
        <end position="67"/>
    </location>
</feature>
<keyword evidence="2" id="KW-0472">Membrane</keyword>
<name>A0A1I4E708_9BACL</name>
<proteinExistence type="inferred from homology"/>
<evidence type="ECO:0000259" key="3">
    <source>
        <dbReference type="Pfam" id="PF01478"/>
    </source>
</evidence>
<dbReference type="GO" id="GO:0006465">
    <property type="term" value="P:signal peptide processing"/>
    <property type="evidence" value="ECO:0007669"/>
    <property type="project" value="TreeGrafter"/>
</dbReference>
<comment type="similarity">
    <text evidence="1">Belongs to the peptidase A24 family.</text>
</comment>
<dbReference type="EMBL" id="FORT01000029">
    <property type="protein sequence ID" value="SFL01555.1"/>
    <property type="molecule type" value="Genomic_DNA"/>
</dbReference>